<feature type="compositionally biased region" description="Basic and acidic residues" evidence="1">
    <location>
        <begin position="59"/>
        <end position="82"/>
    </location>
</feature>
<comment type="caution">
    <text evidence="2">The sequence shown here is derived from an EMBL/GenBank/DDBJ whole genome shotgun (WGS) entry which is preliminary data.</text>
</comment>
<proteinExistence type="predicted"/>
<evidence type="ECO:0000313" key="2">
    <source>
        <dbReference type="EMBL" id="RRT82778.1"/>
    </source>
</evidence>
<gene>
    <name evidence="2" type="ORF">B296_00000094</name>
</gene>
<dbReference type="Proteomes" id="UP000287651">
    <property type="component" value="Unassembled WGS sequence"/>
</dbReference>
<organism evidence="2 3">
    <name type="scientific">Ensete ventricosum</name>
    <name type="common">Abyssinian banana</name>
    <name type="synonym">Musa ensete</name>
    <dbReference type="NCBI Taxonomy" id="4639"/>
    <lineage>
        <taxon>Eukaryota</taxon>
        <taxon>Viridiplantae</taxon>
        <taxon>Streptophyta</taxon>
        <taxon>Embryophyta</taxon>
        <taxon>Tracheophyta</taxon>
        <taxon>Spermatophyta</taxon>
        <taxon>Magnoliopsida</taxon>
        <taxon>Liliopsida</taxon>
        <taxon>Zingiberales</taxon>
        <taxon>Musaceae</taxon>
        <taxon>Ensete</taxon>
    </lineage>
</organism>
<reference evidence="2 3" key="1">
    <citation type="journal article" date="2014" name="Agronomy (Basel)">
        <title>A Draft Genome Sequence for Ensete ventricosum, the Drought-Tolerant Tree Against Hunger.</title>
        <authorList>
            <person name="Harrison J."/>
            <person name="Moore K.A."/>
            <person name="Paszkiewicz K."/>
            <person name="Jones T."/>
            <person name="Grant M."/>
            <person name="Ambacheew D."/>
            <person name="Muzemil S."/>
            <person name="Studholme D.J."/>
        </authorList>
    </citation>
    <scope>NUCLEOTIDE SEQUENCE [LARGE SCALE GENOMIC DNA]</scope>
</reference>
<dbReference type="AlphaFoldDB" id="A0A427B2S8"/>
<dbReference type="EMBL" id="AMZH03000630">
    <property type="protein sequence ID" value="RRT82778.1"/>
    <property type="molecule type" value="Genomic_DNA"/>
</dbReference>
<sequence>MSPPKLWWWRNVKIRSAPRLSPIGAHPLGSQGGGWREVSRPFPSHPIFRSTPLGQRSFSRSERRDSSKLPTHRDLEPRTGTADRFHRDYRHDTEECYDLKNQIEDLILRGHLNRYIMKLREPSLCLKGPVERHIDVIVGGLAMGGVSSSARKAYACAKVQKRPRP</sequence>
<accession>A0A427B2S8</accession>
<evidence type="ECO:0000256" key="1">
    <source>
        <dbReference type="SAM" id="MobiDB-lite"/>
    </source>
</evidence>
<protein>
    <submittedName>
        <fullName evidence="2">Uncharacterized protein</fullName>
    </submittedName>
</protein>
<feature type="region of interest" description="Disordered" evidence="1">
    <location>
        <begin position="44"/>
        <end position="82"/>
    </location>
</feature>
<name>A0A427B2S8_ENSVE</name>
<evidence type="ECO:0000313" key="3">
    <source>
        <dbReference type="Proteomes" id="UP000287651"/>
    </source>
</evidence>